<keyword evidence="2" id="KW-1185">Reference proteome</keyword>
<name>A0ACB8FBZ6_9SAUR</name>
<organism evidence="1 2">
    <name type="scientific">Sphaerodactylus townsendi</name>
    <dbReference type="NCBI Taxonomy" id="933632"/>
    <lineage>
        <taxon>Eukaryota</taxon>
        <taxon>Metazoa</taxon>
        <taxon>Chordata</taxon>
        <taxon>Craniata</taxon>
        <taxon>Vertebrata</taxon>
        <taxon>Euteleostomi</taxon>
        <taxon>Lepidosauria</taxon>
        <taxon>Squamata</taxon>
        <taxon>Bifurcata</taxon>
        <taxon>Gekkota</taxon>
        <taxon>Sphaerodactylidae</taxon>
        <taxon>Sphaerodactylus</taxon>
    </lineage>
</organism>
<proteinExistence type="predicted"/>
<gene>
    <name evidence="1" type="ORF">K3G42_006927</name>
</gene>
<reference evidence="1" key="1">
    <citation type="submission" date="2021-08" db="EMBL/GenBank/DDBJ databases">
        <title>The first chromosome-level gecko genome reveals the dynamic sex chromosomes of Neotropical dwarf geckos (Sphaerodactylidae: Sphaerodactylus).</title>
        <authorList>
            <person name="Pinto B.J."/>
            <person name="Keating S.E."/>
            <person name="Gamble T."/>
        </authorList>
    </citation>
    <scope>NUCLEOTIDE SEQUENCE</scope>
    <source>
        <strain evidence="1">TG3544</strain>
    </source>
</reference>
<accession>A0ACB8FBZ6</accession>
<sequence>MIFLLLPFFFFFLSLLIIILERSDFTMSLTISETNAKFALDFFRLLSRAHQYENLLCSPINLITSLGLLLYGTKSDTAAEIEKILHLDELAESELLEYLEETQSSDPSGNKVSHSDSDKARVPSGSKERKEASPHSSPSDNKQTPWCPPCEQVPDYVCDKPEGVHSVMNKILTELNQPSTDYELSIANRLFADESIFFFQKFLYCALKLYLIEVDRVDIHNAPKDIRKLINLWVEMRTYGKIKNLLHEDSFNNEAAMLLVNGLYFKGQWEVQFDKELTKEAPFYFNEVKSKNVQMMCRKGQYNIGKLKGSEVQILEIPYKNKTLSLFIMLPKDSKIESLQQLEDELTHVKLLNLASTLKPEEVRVVIPKLSIEKRIEANTYFLAHLTDPKKADMSGATSTEGAVLTHLFHDAFLEIDEEGGQEPEEPQPAKGRHLSRRQPVDFVANRPFIYYVMHNNTQSLLALGQFTIPE</sequence>
<evidence type="ECO:0000313" key="1">
    <source>
        <dbReference type="EMBL" id="KAH8002953.1"/>
    </source>
</evidence>
<dbReference type="Proteomes" id="UP000827872">
    <property type="component" value="Linkage Group LG09"/>
</dbReference>
<comment type="caution">
    <text evidence="1">The sequence shown here is derived from an EMBL/GenBank/DDBJ whole genome shotgun (WGS) entry which is preliminary data.</text>
</comment>
<protein>
    <submittedName>
        <fullName evidence="1">Uncharacterized protein</fullName>
    </submittedName>
</protein>
<evidence type="ECO:0000313" key="2">
    <source>
        <dbReference type="Proteomes" id="UP000827872"/>
    </source>
</evidence>
<dbReference type="EMBL" id="CM037622">
    <property type="protein sequence ID" value="KAH8002953.1"/>
    <property type="molecule type" value="Genomic_DNA"/>
</dbReference>